<keyword evidence="2" id="KW-1185">Reference proteome</keyword>
<dbReference type="Gene3D" id="3.10.180.10">
    <property type="entry name" value="2,3-Dihydroxybiphenyl 1,2-Dioxygenase, domain 1"/>
    <property type="match status" value="1"/>
</dbReference>
<protein>
    <submittedName>
        <fullName evidence="3">Uncharacterized protein LOC103718655 isoform X1</fullName>
    </submittedName>
</protein>
<dbReference type="AlphaFoldDB" id="A0A8B8JBA1"/>
<name>A0A8B8JBA1_PHODC</name>
<dbReference type="InterPro" id="IPR037523">
    <property type="entry name" value="VOC_core"/>
</dbReference>
<dbReference type="SUPFAM" id="SSF54593">
    <property type="entry name" value="Glyoxalase/Bleomycin resistance protein/Dihydroxybiphenyl dioxygenase"/>
    <property type="match status" value="1"/>
</dbReference>
<dbReference type="InterPro" id="IPR050383">
    <property type="entry name" value="GlyoxalaseI/FosfomycinResist"/>
</dbReference>
<evidence type="ECO:0000313" key="2">
    <source>
        <dbReference type="Proteomes" id="UP000228380"/>
    </source>
</evidence>
<evidence type="ECO:0000259" key="1">
    <source>
        <dbReference type="PROSITE" id="PS51819"/>
    </source>
</evidence>
<dbReference type="OrthoDB" id="5371818at2759"/>
<dbReference type="GeneID" id="103718655"/>
<sequence>MAVRCFSSPLSPPSNPMNPRILISKSVSLVSTNTHRPFVTSERNRRIYSLKKAKVSAEGDLLTREVDTATNKADDKDYGVVSIHHVGLLCENLEKSLAFYKDLLGLEINEARPHEKLPYRGAWLWVGPEMIHLMELPNPDPLTGRPEHGGRDRHACIAIRDVSKLKAIFDQAGLNHFNMDCKKLLQNFYEELAIPSAVLGGRQSLHETQMVTRWNSHKLTEHVISGRSIFEQHGTFNSSNVPPLPSPLKVCCV</sequence>
<dbReference type="PANTHER" id="PTHR21366:SF22">
    <property type="entry name" value="VOC DOMAIN-CONTAINING PROTEIN"/>
    <property type="match status" value="1"/>
</dbReference>
<feature type="domain" description="VOC" evidence="1">
    <location>
        <begin position="82"/>
        <end position="208"/>
    </location>
</feature>
<reference evidence="3" key="2">
    <citation type="submission" date="2025-08" db="UniProtKB">
        <authorList>
            <consortium name="RefSeq"/>
        </authorList>
    </citation>
    <scope>IDENTIFICATION</scope>
    <source>
        <tissue evidence="3">Young leaves</tissue>
    </source>
</reference>
<organism evidence="2 3">
    <name type="scientific">Phoenix dactylifera</name>
    <name type="common">Date palm</name>
    <dbReference type="NCBI Taxonomy" id="42345"/>
    <lineage>
        <taxon>Eukaryota</taxon>
        <taxon>Viridiplantae</taxon>
        <taxon>Streptophyta</taxon>
        <taxon>Embryophyta</taxon>
        <taxon>Tracheophyta</taxon>
        <taxon>Spermatophyta</taxon>
        <taxon>Magnoliopsida</taxon>
        <taxon>Liliopsida</taxon>
        <taxon>Arecaceae</taxon>
        <taxon>Coryphoideae</taxon>
        <taxon>Phoeniceae</taxon>
        <taxon>Phoenix</taxon>
    </lineage>
</organism>
<dbReference type="Pfam" id="PF00903">
    <property type="entry name" value="Glyoxalase"/>
    <property type="match status" value="1"/>
</dbReference>
<accession>A0A8B8JBA1</accession>
<dbReference type="RefSeq" id="XP_026664896.1">
    <property type="nucleotide sequence ID" value="XM_026809095.2"/>
</dbReference>
<dbReference type="PROSITE" id="PS51819">
    <property type="entry name" value="VOC"/>
    <property type="match status" value="1"/>
</dbReference>
<reference evidence="2" key="1">
    <citation type="journal article" date="2019" name="Nat. Commun.">
        <title>Genome-wide association mapping of date palm fruit traits.</title>
        <authorList>
            <person name="Hazzouri K.M."/>
            <person name="Gros-Balthazard M."/>
            <person name="Flowers J.M."/>
            <person name="Copetti D."/>
            <person name="Lemansour A."/>
            <person name="Lebrun M."/>
            <person name="Masmoudi K."/>
            <person name="Ferrand S."/>
            <person name="Dhar M.I."/>
            <person name="Fresquez Z.A."/>
            <person name="Rosas U."/>
            <person name="Zhang J."/>
            <person name="Talag J."/>
            <person name="Lee S."/>
            <person name="Kudrna D."/>
            <person name="Powell R.F."/>
            <person name="Leitch I.J."/>
            <person name="Krueger R.R."/>
            <person name="Wing R.A."/>
            <person name="Amiri K.M.A."/>
            <person name="Purugganan M.D."/>
        </authorList>
    </citation>
    <scope>NUCLEOTIDE SEQUENCE [LARGE SCALE GENOMIC DNA]</scope>
    <source>
        <strain evidence="2">cv. Khalas</strain>
    </source>
</reference>
<evidence type="ECO:0000313" key="3">
    <source>
        <dbReference type="RefSeq" id="XP_026664896.1"/>
    </source>
</evidence>
<dbReference type="PANTHER" id="PTHR21366">
    <property type="entry name" value="GLYOXALASE FAMILY PROTEIN"/>
    <property type="match status" value="1"/>
</dbReference>
<gene>
    <name evidence="3" type="primary">LOC103718655</name>
</gene>
<proteinExistence type="predicted"/>
<dbReference type="Proteomes" id="UP000228380">
    <property type="component" value="Chromosome 8"/>
</dbReference>
<dbReference type="InterPro" id="IPR029068">
    <property type="entry name" value="Glyas_Bleomycin-R_OHBP_Dase"/>
</dbReference>
<dbReference type="InterPro" id="IPR004360">
    <property type="entry name" value="Glyas_Fos-R_dOase_dom"/>
</dbReference>